<feature type="region of interest" description="Disordered" evidence="1">
    <location>
        <begin position="142"/>
        <end position="166"/>
    </location>
</feature>
<organism evidence="2">
    <name type="scientific">marine metagenome</name>
    <dbReference type="NCBI Taxonomy" id="408172"/>
    <lineage>
        <taxon>unclassified sequences</taxon>
        <taxon>metagenomes</taxon>
        <taxon>ecological metagenomes</taxon>
    </lineage>
</organism>
<protein>
    <submittedName>
        <fullName evidence="2">Uncharacterized protein</fullName>
    </submittedName>
</protein>
<reference evidence="2" key="1">
    <citation type="submission" date="2018-05" db="EMBL/GenBank/DDBJ databases">
        <authorList>
            <person name="Lanie J.A."/>
            <person name="Ng W.-L."/>
            <person name="Kazmierczak K.M."/>
            <person name="Andrzejewski T.M."/>
            <person name="Davidsen T.M."/>
            <person name="Wayne K.J."/>
            <person name="Tettelin H."/>
            <person name="Glass J.I."/>
            <person name="Rusch D."/>
            <person name="Podicherti R."/>
            <person name="Tsui H.-C.T."/>
            <person name="Winkler M.E."/>
        </authorList>
    </citation>
    <scope>NUCLEOTIDE SEQUENCE</scope>
</reference>
<evidence type="ECO:0000313" key="2">
    <source>
        <dbReference type="EMBL" id="SVB36325.1"/>
    </source>
</evidence>
<gene>
    <name evidence="2" type="ORF">METZ01_LOCUS189179</name>
</gene>
<dbReference type="AlphaFoldDB" id="A0A382DDJ8"/>
<sequence>MVRKKPFRKVKGGFASIDRYVIECDAFKSLRSSSVKLLLLMTCDYKGNNNGDLSAAYSKYKDYFGSNQTLFNARDELERKGFIAVNCYGGMSYGGYKLPTLYALTWLPVNDFINLEKNLFRRTHLPIGKVLKYFIKGTNPKYKKPNKKKKQYLSDLKNPNIKRDEN</sequence>
<name>A0A382DDJ8_9ZZZZ</name>
<evidence type="ECO:0000256" key="1">
    <source>
        <dbReference type="SAM" id="MobiDB-lite"/>
    </source>
</evidence>
<feature type="compositionally biased region" description="Basic residues" evidence="1">
    <location>
        <begin position="142"/>
        <end position="151"/>
    </location>
</feature>
<proteinExistence type="predicted"/>
<accession>A0A382DDJ8</accession>
<dbReference type="EMBL" id="UINC01038799">
    <property type="protein sequence ID" value="SVB36325.1"/>
    <property type="molecule type" value="Genomic_DNA"/>
</dbReference>